<dbReference type="GO" id="GO:0042773">
    <property type="term" value="P:ATP synthesis coupled electron transport"/>
    <property type="evidence" value="ECO:0007669"/>
    <property type="project" value="InterPro"/>
</dbReference>
<sequence length="100" mass="11320">MHYSLFYGTNLVLFMLGAYGSFLNRRHFLMMLLCIELMLLAVNLEFLTAASYHDDMTGQLLALWVMTAAAAETAIGRALCVLYHRLRASRDIEVMTLLKG</sequence>
<comment type="similarity">
    <text evidence="2">Belongs to the complex I subunit 4L family.</text>
</comment>
<dbReference type="Gene3D" id="1.10.287.3510">
    <property type="match status" value="1"/>
</dbReference>
<gene>
    <name evidence="11" type="primary">nad4L</name>
</gene>
<comment type="subcellular location">
    <subcellularLocation>
        <location evidence="1">Membrane</location>
        <topology evidence="1">Multi-pass membrane protein</topology>
    </subcellularLocation>
</comment>
<dbReference type="GO" id="GO:0048038">
    <property type="term" value="F:quinone binding"/>
    <property type="evidence" value="ECO:0007669"/>
    <property type="project" value="UniProtKB-KW"/>
</dbReference>
<evidence type="ECO:0000256" key="1">
    <source>
        <dbReference type="ARBA" id="ARBA00004141"/>
    </source>
</evidence>
<dbReference type="InterPro" id="IPR039428">
    <property type="entry name" value="NUOK/Mnh_C1-like"/>
</dbReference>
<organism evidence="11">
    <name type="scientific">Atractomorpha echinata</name>
    <dbReference type="NCBI Taxonomy" id="52677"/>
    <lineage>
        <taxon>Eukaryota</taxon>
        <taxon>Viridiplantae</taxon>
        <taxon>Chlorophyta</taxon>
        <taxon>core chlorophytes</taxon>
        <taxon>Chlorophyceae</taxon>
        <taxon>CS clade</taxon>
        <taxon>Sphaeropleales</taxon>
        <taxon>Sphaeropleaceae</taxon>
        <taxon>Atractomorpha</taxon>
    </lineage>
</organism>
<keyword evidence="9 10" id="KW-0472">Membrane</keyword>
<dbReference type="EMBL" id="KJ845683">
    <property type="protein sequence ID" value="AIK66612.1"/>
    <property type="molecule type" value="Genomic_DNA"/>
</dbReference>
<keyword evidence="11" id="KW-0496">Mitochondrion</keyword>
<dbReference type="GO" id="GO:0016651">
    <property type="term" value="F:oxidoreductase activity, acting on NAD(P)H"/>
    <property type="evidence" value="ECO:0007669"/>
    <property type="project" value="InterPro"/>
</dbReference>
<evidence type="ECO:0000256" key="3">
    <source>
        <dbReference type="ARBA" id="ARBA00022448"/>
    </source>
</evidence>
<dbReference type="HAMAP" id="MF_01456">
    <property type="entry name" value="NDH1_NuoK"/>
    <property type="match status" value="1"/>
</dbReference>
<proteinExistence type="inferred from homology"/>
<evidence type="ECO:0000256" key="5">
    <source>
        <dbReference type="ARBA" id="ARBA00022719"/>
    </source>
</evidence>
<keyword evidence="3" id="KW-0813">Transport</keyword>
<keyword evidence="7" id="KW-0618">Plastoquinone</keyword>
<evidence type="ECO:0000256" key="6">
    <source>
        <dbReference type="ARBA" id="ARBA00022857"/>
    </source>
</evidence>
<keyword evidence="8 10" id="KW-1133">Transmembrane helix</keyword>
<dbReference type="GO" id="GO:0030964">
    <property type="term" value="C:NADH dehydrogenase complex"/>
    <property type="evidence" value="ECO:0007669"/>
    <property type="project" value="TreeGrafter"/>
</dbReference>
<evidence type="ECO:0000256" key="2">
    <source>
        <dbReference type="ARBA" id="ARBA00010519"/>
    </source>
</evidence>
<evidence type="ECO:0000256" key="9">
    <source>
        <dbReference type="ARBA" id="ARBA00023136"/>
    </source>
</evidence>
<dbReference type="PANTHER" id="PTHR11434:SF16">
    <property type="entry name" value="NADH-UBIQUINONE OXIDOREDUCTASE CHAIN 4L"/>
    <property type="match status" value="1"/>
</dbReference>
<keyword evidence="4 10" id="KW-0812">Transmembrane</keyword>
<feature type="transmembrane region" description="Helical" evidence="10">
    <location>
        <begin position="29"/>
        <end position="49"/>
    </location>
</feature>
<name>A0A076YH13_9CHLO</name>
<reference evidence="11" key="1">
    <citation type="journal article" date="2014" name="Genome Biol. Evol.">
        <title>Gene arrangement convergence, diverse intron content, and genetic code modifications in mitochondrial genomes of Sphaeropleales (Chlorophyta).</title>
        <authorList>
            <person name="Fucikova K."/>
            <person name="Lewis P.O."/>
            <person name="Gonzalez-Halphen D."/>
            <person name="Lewis L.A."/>
        </authorList>
    </citation>
    <scope>NUCLEOTIDE SEQUENCE</scope>
    <source>
        <strain evidence="11">UTEX 2309</strain>
    </source>
</reference>
<keyword evidence="6" id="KW-0521">NADP</keyword>
<protein>
    <submittedName>
        <fullName evidence="11">NADH dehydrogenase subunit 4L</fullName>
    </submittedName>
</protein>
<evidence type="ECO:0000256" key="8">
    <source>
        <dbReference type="ARBA" id="ARBA00022989"/>
    </source>
</evidence>
<dbReference type="PANTHER" id="PTHR11434">
    <property type="entry name" value="NADH-UBIQUINONE OXIDOREDUCTASE SUBUNIT ND4L"/>
    <property type="match status" value="1"/>
</dbReference>
<dbReference type="NCBIfam" id="NF004320">
    <property type="entry name" value="PRK05715.1-2"/>
    <property type="match status" value="1"/>
</dbReference>
<keyword evidence="5" id="KW-0874">Quinone</keyword>
<evidence type="ECO:0000256" key="4">
    <source>
        <dbReference type="ARBA" id="ARBA00022692"/>
    </source>
</evidence>
<dbReference type="InterPro" id="IPR001133">
    <property type="entry name" value="NADH_UbQ_OxRdtase_chain4L/K"/>
</dbReference>
<feature type="transmembrane region" description="Helical" evidence="10">
    <location>
        <begin position="6"/>
        <end position="22"/>
    </location>
</feature>
<geneLocation type="mitochondrion" evidence="11"/>
<evidence type="ECO:0000256" key="10">
    <source>
        <dbReference type="SAM" id="Phobius"/>
    </source>
</evidence>
<evidence type="ECO:0000256" key="7">
    <source>
        <dbReference type="ARBA" id="ARBA00022957"/>
    </source>
</evidence>
<accession>A0A076YH13</accession>
<evidence type="ECO:0000313" key="11">
    <source>
        <dbReference type="EMBL" id="AIK66612.1"/>
    </source>
</evidence>
<feature type="transmembrane region" description="Helical" evidence="10">
    <location>
        <begin position="61"/>
        <end position="83"/>
    </location>
</feature>
<dbReference type="AlphaFoldDB" id="A0A076YH13"/>
<dbReference type="Pfam" id="PF00420">
    <property type="entry name" value="Oxidored_q2"/>
    <property type="match status" value="1"/>
</dbReference>